<name>A0A4R7ZMF9_9ACTN</name>
<evidence type="ECO:0000256" key="2">
    <source>
        <dbReference type="ARBA" id="ARBA00022741"/>
    </source>
</evidence>
<evidence type="ECO:0000313" key="9">
    <source>
        <dbReference type="EMBL" id="TDW18615.1"/>
    </source>
</evidence>
<dbReference type="InterPro" id="IPR000719">
    <property type="entry name" value="Prot_kinase_dom"/>
</dbReference>
<evidence type="ECO:0000256" key="4">
    <source>
        <dbReference type="ARBA" id="ARBA00022840"/>
    </source>
</evidence>
<feature type="transmembrane region" description="Helical" evidence="7">
    <location>
        <begin position="379"/>
        <end position="399"/>
    </location>
</feature>
<reference evidence="9 10" key="1">
    <citation type="submission" date="2019-03" db="EMBL/GenBank/DDBJ databases">
        <title>Genomic Encyclopedia of Type Strains, Phase III (KMG-III): the genomes of soil and plant-associated and newly described type strains.</title>
        <authorList>
            <person name="Whitman W."/>
        </authorList>
    </citation>
    <scope>NUCLEOTIDE SEQUENCE [LARGE SCALE GENOMIC DNA]</scope>
    <source>
        <strain evidence="9 10">VKM Ac-2570</strain>
    </source>
</reference>
<keyword evidence="4 5" id="KW-0067">ATP-binding</keyword>
<keyword evidence="9" id="KW-0723">Serine/threonine-protein kinase</keyword>
<feature type="domain" description="Protein kinase" evidence="8">
    <location>
        <begin position="14"/>
        <end position="268"/>
    </location>
</feature>
<keyword evidence="1" id="KW-0808">Transferase</keyword>
<dbReference type="PROSITE" id="PS00108">
    <property type="entry name" value="PROTEIN_KINASE_ST"/>
    <property type="match status" value="1"/>
</dbReference>
<gene>
    <name evidence="9" type="ORF">EV650_5208</name>
</gene>
<evidence type="ECO:0000313" key="10">
    <source>
        <dbReference type="Proteomes" id="UP000295447"/>
    </source>
</evidence>
<evidence type="ECO:0000256" key="3">
    <source>
        <dbReference type="ARBA" id="ARBA00022777"/>
    </source>
</evidence>
<protein>
    <submittedName>
        <fullName evidence="9">Serine/threonine protein kinase</fullName>
    </submittedName>
</protein>
<dbReference type="InterPro" id="IPR011009">
    <property type="entry name" value="Kinase-like_dom_sf"/>
</dbReference>
<organism evidence="9 10">
    <name type="scientific">Kribbella kalugense</name>
    <dbReference type="NCBI Taxonomy" id="2512221"/>
    <lineage>
        <taxon>Bacteria</taxon>
        <taxon>Bacillati</taxon>
        <taxon>Actinomycetota</taxon>
        <taxon>Actinomycetes</taxon>
        <taxon>Propionibacteriales</taxon>
        <taxon>Kribbellaceae</taxon>
        <taxon>Kribbella</taxon>
    </lineage>
</organism>
<keyword evidence="10" id="KW-1185">Reference proteome</keyword>
<evidence type="ECO:0000256" key="6">
    <source>
        <dbReference type="SAM" id="MobiDB-lite"/>
    </source>
</evidence>
<evidence type="ECO:0000256" key="5">
    <source>
        <dbReference type="PROSITE-ProRule" id="PRU10141"/>
    </source>
</evidence>
<dbReference type="Proteomes" id="UP000295447">
    <property type="component" value="Unassembled WGS sequence"/>
</dbReference>
<dbReference type="PROSITE" id="PS50011">
    <property type="entry name" value="PROTEIN_KINASE_DOM"/>
    <property type="match status" value="1"/>
</dbReference>
<dbReference type="PANTHER" id="PTHR43289:SF34">
    <property type="entry name" value="SERINE_THREONINE-PROTEIN KINASE YBDM-RELATED"/>
    <property type="match status" value="1"/>
</dbReference>
<proteinExistence type="predicted"/>
<dbReference type="PROSITE" id="PS00107">
    <property type="entry name" value="PROTEIN_KINASE_ATP"/>
    <property type="match status" value="1"/>
</dbReference>
<sequence>MTTHPQDPAVVGSFAIQGRLGRGAMGAVYLAHSPGGRLVAVKVVREELADDPGFRARFAREIDAARKVGGAFTAAVVDADPNADRPWLATEYLPGPTLQKAIETSGPLTPDGVQSLAGGLAEALMAIHASGLVHRDLKPSNIVLTDNGPRVIDFGIARALEETSLTATGLVVGTPGYLSPEQITGTGIGPASDLFAFGAVLVFAASGRGPFATGTPASLLHRIVNEQPHIPPLPGPLHDVVRRCLARDPAQRPTPAEVLQTLRPTAFLNQPTIPVTPPTKILPPQAPPSTKVLPPPSAPAQPPPAQAPLPPAQASRPSAQAALPPAQASRPSAKAPRPPAPAQPVGASFATSRVRPAVFAAITTFVALAFIPSDPRVQAHPALATLYGLVSLTFWYFAIRHWILVLRPKVVLRLSPQGLTVNRAYREATIPWRGVTRLHVGGDAKHPWLIAWLEPPYQNQLPVSHRRHHGGLRIYPIAHGATRTRRQTQVNELRAALNWYAGRIHDNSY</sequence>
<dbReference type="RefSeq" id="WP_134121578.1">
    <property type="nucleotide sequence ID" value="NZ_SODF01000002.1"/>
</dbReference>
<dbReference type="InterPro" id="IPR008271">
    <property type="entry name" value="Ser/Thr_kinase_AS"/>
</dbReference>
<dbReference type="GO" id="GO:0004674">
    <property type="term" value="F:protein serine/threonine kinase activity"/>
    <property type="evidence" value="ECO:0007669"/>
    <property type="project" value="UniProtKB-KW"/>
</dbReference>
<dbReference type="AlphaFoldDB" id="A0A4R7ZMF9"/>
<dbReference type="CDD" id="cd14014">
    <property type="entry name" value="STKc_PknB_like"/>
    <property type="match status" value="1"/>
</dbReference>
<dbReference type="PANTHER" id="PTHR43289">
    <property type="entry name" value="MITOGEN-ACTIVATED PROTEIN KINASE KINASE KINASE 20-RELATED"/>
    <property type="match status" value="1"/>
</dbReference>
<comment type="caution">
    <text evidence="9">The sequence shown here is derived from an EMBL/GenBank/DDBJ whole genome shotgun (WGS) entry which is preliminary data.</text>
</comment>
<evidence type="ECO:0000259" key="8">
    <source>
        <dbReference type="PROSITE" id="PS50011"/>
    </source>
</evidence>
<dbReference type="SUPFAM" id="SSF56112">
    <property type="entry name" value="Protein kinase-like (PK-like)"/>
    <property type="match status" value="1"/>
</dbReference>
<evidence type="ECO:0000256" key="1">
    <source>
        <dbReference type="ARBA" id="ARBA00022679"/>
    </source>
</evidence>
<keyword evidence="7" id="KW-0472">Membrane</keyword>
<dbReference type="Pfam" id="PF00069">
    <property type="entry name" value="Pkinase"/>
    <property type="match status" value="1"/>
</dbReference>
<feature type="compositionally biased region" description="Pro residues" evidence="6">
    <location>
        <begin position="274"/>
        <end position="311"/>
    </location>
</feature>
<dbReference type="EMBL" id="SODF01000002">
    <property type="protein sequence ID" value="TDW18615.1"/>
    <property type="molecule type" value="Genomic_DNA"/>
</dbReference>
<evidence type="ECO:0000256" key="7">
    <source>
        <dbReference type="SAM" id="Phobius"/>
    </source>
</evidence>
<feature type="binding site" evidence="5">
    <location>
        <position position="42"/>
    </location>
    <ligand>
        <name>ATP</name>
        <dbReference type="ChEBI" id="CHEBI:30616"/>
    </ligand>
</feature>
<keyword evidence="7" id="KW-0812">Transmembrane</keyword>
<keyword evidence="2 5" id="KW-0547">Nucleotide-binding</keyword>
<dbReference type="Gene3D" id="3.30.200.20">
    <property type="entry name" value="Phosphorylase Kinase, domain 1"/>
    <property type="match status" value="1"/>
</dbReference>
<dbReference type="Gene3D" id="1.10.510.10">
    <property type="entry name" value="Transferase(Phosphotransferase) domain 1"/>
    <property type="match status" value="1"/>
</dbReference>
<dbReference type="GO" id="GO:0005524">
    <property type="term" value="F:ATP binding"/>
    <property type="evidence" value="ECO:0007669"/>
    <property type="project" value="UniProtKB-UniRule"/>
</dbReference>
<dbReference type="SMART" id="SM00220">
    <property type="entry name" value="S_TKc"/>
    <property type="match status" value="1"/>
</dbReference>
<dbReference type="OrthoDB" id="9762169at2"/>
<keyword evidence="3 9" id="KW-0418">Kinase</keyword>
<feature type="region of interest" description="Disordered" evidence="6">
    <location>
        <begin position="269"/>
        <end position="347"/>
    </location>
</feature>
<dbReference type="InterPro" id="IPR017441">
    <property type="entry name" value="Protein_kinase_ATP_BS"/>
</dbReference>
<keyword evidence="7" id="KW-1133">Transmembrane helix</keyword>
<feature type="compositionally biased region" description="Low complexity" evidence="6">
    <location>
        <begin position="312"/>
        <end position="335"/>
    </location>
</feature>
<accession>A0A4R7ZMF9</accession>